<evidence type="ECO:0000256" key="2">
    <source>
        <dbReference type="ARBA" id="ARBA00022598"/>
    </source>
</evidence>
<feature type="domain" description="AMP-dependent synthetase/ligase" evidence="3">
    <location>
        <begin position="11"/>
        <end position="357"/>
    </location>
</feature>
<evidence type="ECO:0000313" key="4">
    <source>
        <dbReference type="EMBL" id="SHN39819.1"/>
    </source>
</evidence>
<reference evidence="4 5" key="1">
    <citation type="submission" date="2016-11" db="EMBL/GenBank/DDBJ databases">
        <authorList>
            <person name="Jaros S."/>
            <person name="Januszkiewicz K."/>
            <person name="Wedrychowicz H."/>
        </authorList>
    </citation>
    <scope>NUCLEOTIDE SEQUENCE [LARGE SCALE GENOMIC DNA]</scope>
    <source>
        <strain evidence="4 5">DSM 46144</strain>
    </source>
</reference>
<dbReference type="Proteomes" id="UP000184440">
    <property type="component" value="Unassembled WGS sequence"/>
</dbReference>
<dbReference type="InterPro" id="IPR042099">
    <property type="entry name" value="ANL_N_sf"/>
</dbReference>
<sequence>MIQQRLGSLLKRAPARAAVVYGETAWTWTQLAALSEKLNRLLNMVALGDGARIGVALENRPQSGAVVAALLATDRCLTALNPLRGPERLCADIEANALPVVVASSHVLALPGVRRAIARHGRTIVVDWDGTCEMESVEPVLVTDRSTAPGVAVETLTVGGRKQVLLTYQQLATAFRSAGARGRAGDAGTVAHETGATIVSTPIAQIGGLVSLVASMYAGRRTVLLDGFLVDEWVHAVERYRPYAAELTPGAMRALVEANASAHRLASLQVITCGTDPCPPQLADALFSRYGIRVVLTYGAVEFSGAVAGWTRADHVRWWIRKQGAAGRALPGVALRVVGRGGVELPAGTSGVLEIRSAREADAGRQWVRTSDLARLDEDGFLWIEGRTDDAMIGAFA</sequence>
<evidence type="ECO:0000313" key="5">
    <source>
        <dbReference type="Proteomes" id="UP000184440"/>
    </source>
</evidence>
<proteinExistence type="inferred from homology"/>
<dbReference type="InterPro" id="IPR000873">
    <property type="entry name" value="AMP-dep_synth/lig_dom"/>
</dbReference>
<comment type="similarity">
    <text evidence="1">Belongs to the ATP-dependent AMP-binding enzyme family.</text>
</comment>
<dbReference type="PANTHER" id="PTHR24096">
    <property type="entry name" value="LONG-CHAIN-FATTY-ACID--COA LIGASE"/>
    <property type="match status" value="1"/>
</dbReference>
<evidence type="ECO:0000259" key="3">
    <source>
        <dbReference type="Pfam" id="PF00501"/>
    </source>
</evidence>
<evidence type="ECO:0000256" key="1">
    <source>
        <dbReference type="ARBA" id="ARBA00006432"/>
    </source>
</evidence>
<dbReference type="STRING" id="134849.SAMN05443668_106366"/>
<keyword evidence="2 4" id="KW-0436">Ligase</keyword>
<dbReference type="EMBL" id="FRCS01000006">
    <property type="protein sequence ID" value="SHN39819.1"/>
    <property type="molecule type" value="Genomic_DNA"/>
</dbReference>
<keyword evidence="5" id="KW-1185">Reference proteome</keyword>
<dbReference type="GO" id="GO:0016405">
    <property type="term" value="F:CoA-ligase activity"/>
    <property type="evidence" value="ECO:0007669"/>
    <property type="project" value="TreeGrafter"/>
</dbReference>
<dbReference type="PANTHER" id="PTHR24096:SF149">
    <property type="entry name" value="AMP-BINDING DOMAIN-CONTAINING PROTEIN-RELATED"/>
    <property type="match status" value="1"/>
</dbReference>
<dbReference type="AlphaFoldDB" id="A0A1M7R4A8"/>
<gene>
    <name evidence="4" type="ORF">SAMN05443668_106366</name>
</gene>
<protein>
    <submittedName>
        <fullName evidence="4">Acyl-CoA synthetase (AMP-forming)/AMP-acid ligase II</fullName>
    </submittedName>
</protein>
<accession>A0A1M7R4A8</accession>
<dbReference type="RefSeq" id="WP_073259710.1">
    <property type="nucleotide sequence ID" value="NZ_FRCS01000006.1"/>
</dbReference>
<name>A0A1M7R4A8_9ACTN</name>
<dbReference type="Gene3D" id="3.40.50.12780">
    <property type="entry name" value="N-terminal domain of ligase-like"/>
    <property type="match status" value="1"/>
</dbReference>
<organism evidence="4 5">
    <name type="scientific">Cryptosporangium aurantiacum</name>
    <dbReference type="NCBI Taxonomy" id="134849"/>
    <lineage>
        <taxon>Bacteria</taxon>
        <taxon>Bacillati</taxon>
        <taxon>Actinomycetota</taxon>
        <taxon>Actinomycetes</taxon>
        <taxon>Cryptosporangiales</taxon>
        <taxon>Cryptosporangiaceae</taxon>
        <taxon>Cryptosporangium</taxon>
    </lineage>
</organism>
<dbReference type="Pfam" id="PF00501">
    <property type="entry name" value="AMP-binding"/>
    <property type="match status" value="1"/>
</dbReference>
<dbReference type="SUPFAM" id="SSF56801">
    <property type="entry name" value="Acetyl-CoA synthetase-like"/>
    <property type="match status" value="1"/>
</dbReference>